<dbReference type="InterPro" id="IPR036388">
    <property type="entry name" value="WH-like_DNA-bd_sf"/>
</dbReference>
<proteinExistence type="predicted"/>
<feature type="domain" description="ANTAR" evidence="3">
    <location>
        <begin position="143"/>
        <end position="223"/>
    </location>
</feature>
<dbReference type="SMART" id="SM01012">
    <property type="entry name" value="ANTAR"/>
    <property type="match status" value="1"/>
</dbReference>
<dbReference type="Pfam" id="PF03861">
    <property type="entry name" value="ANTAR"/>
    <property type="match status" value="1"/>
</dbReference>
<organism evidence="4 5">
    <name type="scientific">Streptomyces poonensis</name>
    <dbReference type="NCBI Taxonomy" id="68255"/>
    <lineage>
        <taxon>Bacteria</taxon>
        <taxon>Bacillati</taxon>
        <taxon>Actinomycetota</taxon>
        <taxon>Actinomycetes</taxon>
        <taxon>Kitasatosporales</taxon>
        <taxon>Streptomycetaceae</taxon>
        <taxon>Streptomyces</taxon>
    </lineage>
</organism>
<keyword evidence="5" id="KW-1185">Reference proteome</keyword>
<evidence type="ECO:0000313" key="4">
    <source>
        <dbReference type="EMBL" id="GGZ10576.1"/>
    </source>
</evidence>
<evidence type="ECO:0000313" key="5">
    <source>
        <dbReference type="Proteomes" id="UP000622166"/>
    </source>
</evidence>
<name>A0A918PHT5_9ACTN</name>
<dbReference type="AlphaFoldDB" id="A0A918PHT5"/>
<sequence length="228" mass="23903">MADVSSAAETVLQAAAAVGGGSGLPERVAEALCVGLPVDAVSMSLLTHTPDRQLLHATNADAMRLEELQFELQEGPCLTASASGRPVAVEDLHGTVTRWPLFGSVARERLPTVGSIYAFPLLEGEVSFGSANLLRYAAGPLGRRTEAAARLAVRAVALVLLTGRPTPVGQSGSLAETHWQRTHQAAGVLAQQLGIGVDEALARLRAEAFGAGRPLPELAEDILTRYLR</sequence>
<reference evidence="4" key="1">
    <citation type="journal article" date="2014" name="Int. J. Syst. Evol. Microbiol.">
        <title>Complete genome sequence of Corynebacterium casei LMG S-19264T (=DSM 44701T), isolated from a smear-ripened cheese.</title>
        <authorList>
            <consortium name="US DOE Joint Genome Institute (JGI-PGF)"/>
            <person name="Walter F."/>
            <person name="Albersmeier A."/>
            <person name="Kalinowski J."/>
            <person name="Ruckert C."/>
        </authorList>
    </citation>
    <scope>NUCLEOTIDE SEQUENCE</scope>
    <source>
        <strain evidence="4">JCM 4815</strain>
    </source>
</reference>
<dbReference type="InterPro" id="IPR029016">
    <property type="entry name" value="GAF-like_dom_sf"/>
</dbReference>
<protein>
    <recommendedName>
        <fullName evidence="3">ANTAR domain-containing protein</fullName>
    </recommendedName>
</protein>
<gene>
    <name evidence="4" type="ORF">GCM10010365_32290</name>
</gene>
<comment type="caution">
    <text evidence="4">The sequence shown here is derived from an EMBL/GenBank/DDBJ whole genome shotgun (WGS) entry which is preliminary data.</text>
</comment>
<reference evidence="4" key="2">
    <citation type="submission" date="2020-09" db="EMBL/GenBank/DDBJ databases">
        <authorList>
            <person name="Sun Q."/>
            <person name="Ohkuma M."/>
        </authorList>
    </citation>
    <scope>NUCLEOTIDE SEQUENCE</scope>
    <source>
        <strain evidence="4">JCM 4815</strain>
    </source>
</reference>
<evidence type="ECO:0000256" key="1">
    <source>
        <dbReference type="ARBA" id="ARBA00023015"/>
    </source>
</evidence>
<dbReference type="Gene3D" id="1.10.10.10">
    <property type="entry name" value="Winged helix-like DNA-binding domain superfamily/Winged helix DNA-binding domain"/>
    <property type="match status" value="1"/>
</dbReference>
<evidence type="ECO:0000259" key="3">
    <source>
        <dbReference type="SMART" id="SM01012"/>
    </source>
</evidence>
<dbReference type="InterPro" id="IPR005561">
    <property type="entry name" value="ANTAR"/>
</dbReference>
<dbReference type="SUPFAM" id="SSF55781">
    <property type="entry name" value="GAF domain-like"/>
    <property type="match status" value="1"/>
</dbReference>
<dbReference type="Proteomes" id="UP000622166">
    <property type="component" value="Unassembled WGS sequence"/>
</dbReference>
<accession>A0A918PHT5</accession>
<keyword evidence="1" id="KW-0805">Transcription regulation</keyword>
<dbReference type="Gene3D" id="3.30.450.40">
    <property type="match status" value="1"/>
</dbReference>
<dbReference type="EMBL" id="BMVW01000005">
    <property type="protein sequence ID" value="GGZ10576.1"/>
    <property type="molecule type" value="Genomic_DNA"/>
</dbReference>
<evidence type="ECO:0000256" key="2">
    <source>
        <dbReference type="ARBA" id="ARBA00023163"/>
    </source>
</evidence>
<dbReference type="GO" id="GO:0003723">
    <property type="term" value="F:RNA binding"/>
    <property type="evidence" value="ECO:0007669"/>
    <property type="project" value="InterPro"/>
</dbReference>
<keyword evidence="2" id="KW-0804">Transcription</keyword>